<dbReference type="Proteomes" id="UP000642748">
    <property type="component" value="Unassembled WGS sequence"/>
</dbReference>
<proteinExistence type="predicted"/>
<protein>
    <submittedName>
        <fullName evidence="1">4,5-dihydroxyphthalate decarboxylase</fullName>
    </submittedName>
</protein>
<sequence length="330" mass="36784">MARLPVTLACGPYDRTAALADGRVTVDGVDLRYVHLEPEEIFFRMVQYGEFDVAELSLSTYLLTHLADGPFVAIPVFPSRMFRHTSVYINGDAFDPDRPAVEQLKGKTVGLAEYQLTANVWIRGILAEHYGVPVTSVRYRTGGLNQAGRKEKVAVRLPPEIDLAPAPAGRSLSDLLAAGQLDAVYTPRAPDSFGAGPVRRLFDDTRAEEERYFELSGIFPIMHVVVIHRRVYEQNRWLAQELLKAFTAAKRIAYAQLARTVALSVSLPFVREDYERTVARMGADYWAYGVEANRHVLDTFCRYAVEQGLAGRAPDAASLFAPETTDQFII</sequence>
<evidence type="ECO:0000313" key="2">
    <source>
        <dbReference type="Proteomes" id="UP000642748"/>
    </source>
</evidence>
<dbReference type="EMBL" id="BONZ01000084">
    <property type="protein sequence ID" value="GIH19764.1"/>
    <property type="molecule type" value="Genomic_DNA"/>
</dbReference>
<comment type="caution">
    <text evidence="1">The sequence shown here is derived from an EMBL/GenBank/DDBJ whole genome shotgun (WGS) entry which is preliminary data.</text>
</comment>
<organism evidence="1 2">
    <name type="scientific">Rugosimonospora africana</name>
    <dbReference type="NCBI Taxonomy" id="556532"/>
    <lineage>
        <taxon>Bacteria</taxon>
        <taxon>Bacillati</taxon>
        <taxon>Actinomycetota</taxon>
        <taxon>Actinomycetes</taxon>
        <taxon>Micromonosporales</taxon>
        <taxon>Micromonosporaceae</taxon>
        <taxon>Rugosimonospora</taxon>
    </lineage>
</organism>
<keyword evidence="2" id="KW-1185">Reference proteome</keyword>
<dbReference type="SUPFAM" id="SSF53850">
    <property type="entry name" value="Periplasmic binding protein-like II"/>
    <property type="match status" value="1"/>
</dbReference>
<dbReference type="RefSeq" id="WP_203923211.1">
    <property type="nucleotide sequence ID" value="NZ_BONZ01000084.1"/>
</dbReference>
<reference evidence="1" key="1">
    <citation type="submission" date="2021-01" db="EMBL/GenBank/DDBJ databases">
        <title>Whole genome shotgun sequence of Rugosimonospora africana NBRC 104875.</title>
        <authorList>
            <person name="Komaki H."/>
            <person name="Tamura T."/>
        </authorList>
    </citation>
    <scope>NUCLEOTIDE SEQUENCE</scope>
    <source>
        <strain evidence="1">NBRC 104875</strain>
    </source>
</reference>
<gene>
    <name evidence="1" type="ORF">Raf01_79360</name>
</gene>
<dbReference type="AlphaFoldDB" id="A0A8J3VVB6"/>
<name>A0A8J3VVB6_9ACTN</name>
<evidence type="ECO:0000313" key="1">
    <source>
        <dbReference type="EMBL" id="GIH19764.1"/>
    </source>
</evidence>
<accession>A0A8J3VVB6</accession>